<dbReference type="GO" id="GO:0004622">
    <property type="term" value="F:phosphatidylcholine lysophospholipase activity"/>
    <property type="evidence" value="ECO:0007669"/>
    <property type="project" value="TreeGrafter"/>
</dbReference>
<comment type="caution">
    <text evidence="2">The sequence shown here is derived from an EMBL/GenBank/DDBJ whole genome shotgun (WGS) entry which is preliminary data.</text>
</comment>
<protein>
    <submittedName>
        <fullName evidence="2">SGNH/GDSL hydrolase family protein</fullName>
    </submittedName>
</protein>
<sequence>MAPRIAPRKIDVAGVRRALDVRQTLHERLAASTPRLHAPAGAETGVARPTTGTVDGTRPLTLVVLGESTALGIGCDRPEEILAARLAQRLADREGRPVSWRTAAADGATADHCTTHLVDRLAGDPVDVVAVALGVNDLIRGRRPAVFARDVEALVTRVRGLQPGAVVVLSGLPDPTTMPLLPAPVAALLARRAATLDERVAATAERHRMAYVPVRDVPLKAEHLAADGFHPGPAGCVLWAEQLAAAIPPLDQRRPARWAGGWPVD</sequence>
<evidence type="ECO:0000259" key="1">
    <source>
        <dbReference type="Pfam" id="PF13472"/>
    </source>
</evidence>
<feature type="domain" description="SGNH hydrolase-type esterase" evidence="1">
    <location>
        <begin position="64"/>
        <end position="235"/>
    </location>
</feature>
<accession>A0A6I3IKM9</accession>
<dbReference type="EMBL" id="WLVL01000048">
    <property type="protein sequence ID" value="MTB73203.1"/>
    <property type="molecule type" value="Genomic_DNA"/>
</dbReference>
<dbReference type="PANTHER" id="PTHR30383">
    <property type="entry name" value="THIOESTERASE 1/PROTEASE 1/LYSOPHOSPHOLIPASE L1"/>
    <property type="match status" value="1"/>
</dbReference>
<dbReference type="AlphaFoldDB" id="A0A6I3IKM9"/>
<dbReference type="CDD" id="cd01836">
    <property type="entry name" value="FeeA_FeeB_like"/>
    <property type="match status" value="1"/>
</dbReference>
<dbReference type="RefSeq" id="WP_154594466.1">
    <property type="nucleotide sequence ID" value="NZ_CP171001.1"/>
</dbReference>
<dbReference type="Gene3D" id="3.40.50.1110">
    <property type="entry name" value="SGNH hydrolase"/>
    <property type="match status" value="1"/>
</dbReference>
<gene>
    <name evidence="2" type="ORF">GGG17_14775</name>
</gene>
<evidence type="ECO:0000313" key="2">
    <source>
        <dbReference type="EMBL" id="MTB73203.1"/>
    </source>
</evidence>
<dbReference type="SUPFAM" id="SSF52266">
    <property type="entry name" value="SGNH hydrolase"/>
    <property type="match status" value="1"/>
</dbReference>
<reference evidence="2 3" key="1">
    <citation type="submission" date="2019-11" db="EMBL/GenBank/DDBJ databases">
        <title>Whole genome sequencing identifies a novel species of the genus Arsenicicoccus isolated from human blood.</title>
        <authorList>
            <person name="Jeong J.H."/>
            <person name="Kweon O.J."/>
            <person name="Kim H.R."/>
            <person name="Kim T.-H."/>
            <person name="Ha S.-M."/>
            <person name="Lee M.-K."/>
        </authorList>
    </citation>
    <scope>NUCLEOTIDE SEQUENCE [LARGE SCALE GENOMIC DNA]</scope>
    <source>
        <strain evidence="2 3">MKL-02</strain>
    </source>
</reference>
<dbReference type="PANTHER" id="PTHR30383:SF5">
    <property type="entry name" value="SGNH HYDROLASE-TYPE ESTERASE DOMAIN-CONTAINING PROTEIN"/>
    <property type="match status" value="1"/>
</dbReference>
<dbReference type="InterPro" id="IPR013830">
    <property type="entry name" value="SGNH_hydro"/>
</dbReference>
<proteinExistence type="predicted"/>
<evidence type="ECO:0000313" key="3">
    <source>
        <dbReference type="Proteomes" id="UP000431092"/>
    </source>
</evidence>
<dbReference type="Pfam" id="PF13472">
    <property type="entry name" value="Lipase_GDSL_2"/>
    <property type="match status" value="1"/>
</dbReference>
<dbReference type="InterPro" id="IPR036514">
    <property type="entry name" value="SGNH_hydro_sf"/>
</dbReference>
<dbReference type="Proteomes" id="UP000431092">
    <property type="component" value="Unassembled WGS sequence"/>
</dbReference>
<organism evidence="2 3">
    <name type="scientific">Arsenicicoccus cauae</name>
    <dbReference type="NCBI Taxonomy" id="2663847"/>
    <lineage>
        <taxon>Bacteria</taxon>
        <taxon>Bacillati</taxon>
        <taxon>Actinomycetota</taxon>
        <taxon>Actinomycetes</taxon>
        <taxon>Micrococcales</taxon>
        <taxon>Intrasporangiaceae</taxon>
        <taxon>Arsenicicoccus</taxon>
    </lineage>
</organism>
<keyword evidence="3" id="KW-1185">Reference proteome</keyword>
<name>A0A6I3IKM9_9MICO</name>
<keyword evidence="2" id="KW-0378">Hydrolase</keyword>
<dbReference type="InterPro" id="IPR051532">
    <property type="entry name" value="Ester_Hydrolysis_Enzymes"/>
</dbReference>